<dbReference type="PRINTS" id="PR00288">
    <property type="entry name" value="PUROTHIONIN"/>
</dbReference>
<evidence type="ECO:0000256" key="2">
    <source>
        <dbReference type="ARBA" id="ARBA00022940"/>
    </source>
</evidence>
<dbReference type="AlphaFoldDB" id="A0A7I8LC22"/>
<evidence type="ECO:0000256" key="1">
    <source>
        <dbReference type="ARBA" id="ARBA00022729"/>
    </source>
</evidence>
<dbReference type="EMBL" id="LR746276">
    <property type="protein sequence ID" value="CAA7406824.1"/>
    <property type="molecule type" value="Genomic_DNA"/>
</dbReference>
<dbReference type="SUPFAM" id="SSF57095">
    <property type="entry name" value="Scorpion toxin-like"/>
    <property type="match status" value="1"/>
</dbReference>
<keyword evidence="3" id="KW-1015">Disulfide bond</keyword>
<proteinExistence type="predicted"/>
<evidence type="ECO:0000256" key="3">
    <source>
        <dbReference type="ARBA" id="ARBA00023157"/>
    </source>
</evidence>
<dbReference type="InterPro" id="IPR036574">
    <property type="entry name" value="Scorpion_toxin-like_sf"/>
</dbReference>
<keyword evidence="2" id="KW-0211">Defensin</keyword>
<dbReference type="PANTHER" id="PTHR33147">
    <property type="entry name" value="DEFENSIN-LIKE PROTEIN 1"/>
    <property type="match status" value="1"/>
</dbReference>
<organism evidence="7 8">
    <name type="scientific">Spirodela intermedia</name>
    <name type="common">Intermediate duckweed</name>
    <dbReference type="NCBI Taxonomy" id="51605"/>
    <lineage>
        <taxon>Eukaryota</taxon>
        <taxon>Viridiplantae</taxon>
        <taxon>Streptophyta</taxon>
        <taxon>Embryophyta</taxon>
        <taxon>Tracheophyta</taxon>
        <taxon>Spermatophyta</taxon>
        <taxon>Magnoliopsida</taxon>
        <taxon>Liliopsida</taxon>
        <taxon>Araceae</taxon>
        <taxon>Lemnoideae</taxon>
        <taxon>Spirodela</taxon>
    </lineage>
</organism>
<dbReference type="Gene3D" id="3.30.30.10">
    <property type="entry name" value="Knottin, scorpion toxin-like"/>
    <property type="match status" value="1"/>
</dbReference>
<feature type="domain" description="Invertebrate defensins family profile" evidence="5">
    <location>
        <begin position="39"/>
        <end position="73"/>
    </location>
</feature>
<sequence>MGAPPLRLLVLVVLLVLICEEVPGGAEGRLCESQSHRFKGTCTNDRNCALVCHSEGFPGGHCRGFWRKCYCTRPC</sequence>
<dbReference type="EMBL" id="LR743600">
    <property type="protein sequence ID" value="CAA2630607.1"/>
    <property type="molecule type" value="Genomic_DNA"/>
</dbReference>
<dbReference type="InterPro" id="IPR003614">
    <property type="entry name" value="Knottins"/>
</dbReference>
<dbReference type="OrthoDB" id="683455at2759"/>
<name>A0A7I8LC22_SPIIN</name>
<dbReference type="GO" id="GO:0006952">
    <property type="term" value="P:defense response"/>
    <property type="evidence" value="ECO:0007669"/>
    <property type="project" value="UniProtKB-KW"/>
</dbReference>
<dbReference type="SMART" id="SM00505">
    <property type="entry name" value="Knot1"/>
    <property type="match status" value="1"/>
</dbReference>
<dbReference type="PANTHER" id="PTHR33147:SF130">
    <property type="entry name" value="DEFENSIN-LIKE PROTEIN 1"/>
    <property type="match status" value="1"/>
</dbReference>
<feature type="chain" id="PRO_5045020068" description="Invertebrate defensins family profile domain-containing protein" evidence="4">
    <location>
        <begin position="29"/>
        <end position="75"/>
    </location>
</feature>
<dbReference type="PROSITE" id="PS51378">
    <property type="entry name" value="INVERT_DEFENSINS"/>
    <property type="match status" value="1"/>
</dbReference>
<accession>A0A7I8LC22</accession>
<keyword evidence="1 4" id="KW-0732">Signal</keyword>
<dbReference type="PROSITE" id="PS00940">
    <property type="entry name" value="GAMMA_THIONIN"/>
    <property type="match status" value="1"/>
</dbReference>
<reference evidence="7" key="1">
    <citation type="submission" date="2020-02" db="EMBL/GenBank/DDBJ databases">
        <authorList>
            <person name="Scholz U."/>
            <person name="Mascher M."/>
            <person name="Fiebig A."/>
        </authorList>
    </citation>
    <scope>NUCLEOTIDE SEQUENCE</scope>
</reference>
<dbReference type="Proteomes" id="UP000663760">
    <property type="component" value="Chromosome 13"/>
</dbReference>
<gene>
    <name evidence="6" type="ORF">SI7747_13016253</name>
    <name evidence="7" type="ORF">SI8410_13017502</name>
</gene>
<dbReference type="CDD" id="cd00107">
    <property type="entry name" value="Knot1"/>
    <property type="match status" value="1"/>
</dbReference>
<feature type="signal peptide" evidence="4">
    <location>
        <begin position="1"/>
        <end position="28"/>
    </location>
</feature>
<keyword evidence="2" id="KW-0929">Antimicrobial</keyword>
<evidence type="ECO:0000313" key="6">
    <source>
        <dbReference type="EMBL" id="CAA2630607.1"/>
    </source>
</evidence>
<evidence type="ECO:0000313" key="7">
    <source>
        <dbReference type="EMBL" id="CAA7406824.1"/>
    </source>
</evidence>
<dbReference type="InterPro" id="IPR008176">
    <property type="entry name" value="Defensin_plant"/>
</dbReference>
<dbReference type="InterPro" id="IPR001542">
    <property type="entry name" value="Defensin_invertebrate/fungal"/>
</dbReference>
<protein>
    <recommendedName>
        <fullName evidence="5">Invertebrate defensins family profile domain-containing protein</fullName>
    </recommendedName>
</protein>
<evidence type="ECO:0000256" key="4">
    <source>
        <dbReference type="SAM" id="SignalP"/>
    </source>
</evidence>
<dbReference type="Pfam" id="PF00304">
    <property type="entry name" value="Gamma-thionin"/>
    <property type="match status" value="1"/>
</dbReference>
<evidence type="ECO:0000259" key="5">
    <source>
        <dbReference type="PROSITE" id="PS51378"/>
    </source>
</evidence>
<keyword evidence="8" id="KW-1185">Reference proteome</keyword>
<evidence type="ECO:0000313" key="8">
    <source>
        <dbReference type="Proteomes" id="UP000663760"/>
    </source>
</evidence>